<dbReference type="Proteomes" id="UP000823775">
    <property type="component" value="Unassembled WGS sequence"/>
</dbReference>
<evidence type="ECO:0000313" key="1">
    <source>
        <dbReference type="EMBL" id="MCD9640526.1"/>
    </source>
</evidence>
<organism evidence="1 2">
    <name type="scientific">Datura stramonium</name>
    <name type="common">Jimsonweed</name>
    <name type="synonym">Common thornapple</name>
    <dbReference type="NCBI Taxonomy" id="4076"/>
    <lineage>
        <taxon>Eukaryota</taxon>
        <taxon>Viridiplantae</taxon>
        <taxon>Streptophyta</taxon>
        <taxon>Embryophyta</taxon>
        <taxon>Tracheophyta</taxon>
        <taxon>Spermatophyta</taxon>
        <taxon>Magnoliopsida</taxon>
        <taxon>eudicotyledons</taxon>
        <taxon>Gunneridae</taxon>
        <taxon>Pentapetalae</taxon>
        <taxon>asterids</taxon>
        <taxon>lamiids</taxon>
        <taxon>Solanales</taxon>
        <taxon>Solanaceae</taxon>
        <taxon>Solanoideae</taxon>
        <taxon>Datureae</taxon>
        <taxon>Datura</taxon>
    </lineage>
</organism>
<evidence type="ECO:0000313" key="2">
    <source>
        <dbReference type="Proteomes" id="UP000823775"/>
    </source>
</evidence>
<proteinExistence type="predicted"/>
<protein>
    <submittedName>
        <fullName evidence="1">Uncharacterized protein</fullName>
    </submittedName>
</protein>
<sequence>MGVMNTGVIDLVDIQLVTYLAEKKPGGSPYLDMESIWNSSTCGFPPGCRKFRVHVWYEGELSVDSVTDWVATSILSLPRIRIFFRRVNGSGFSAEKQTSQYNFNSLPNHFSCKKE</sequence>
<gene>
    <name evidence="1" type="ORF">HAX54_025880</name>
</gene>
<reference evidence="1 2" key="1">
    <citation type="journal article" date="2021" name="BMC Genomics">
        <title>Datura genome reveals duplications of psychoactive alkaloid biosynthetic genes and high mutation rate following tissue culture.</title>
        <authorList>
            <person name="Rajewski A."/>
            <person name="Carter-House D."/>
            <person name="Stajich J."/>
            <person name="Litt A."/>
        </authorList>
    </citation>
    <scope>NUCLEOTIDE SEQUENCE [LARGE SCALE GENOMIC DNA]</scope>
    <source>
        <strain evidence="1">AR-01</strain>
    </source>
</reference>
<accession>A0ABS8V0B6</accession>
<name>A0ABS8V0B6_DATST</name>
<keyword evidence="2" id="KW-1185">Reference proteome</keyword>
<comment type="caution">
    <text evidence="1">The sequence shown here is derived from an EMBL/GenBank/DDBJ whole genome shotgun (WGS) entry which is preliminary data.</text>
</comment>
<dbReference type="EMBL" id="JACEIK010003142">
    <property type="protein sequence ID" value="MCD9640526.1"/>
    <property type="molecule type" value="Genomic_DNA"/>
</dbReference>